<sequence>MVLNLDHRPNFIQSFVFLDIEASGIFPVDHMNPMEGPPIPANCRQAPHAMEISLVSITRKAILSGIRRMHSLIQNSDDVESSGTCRISDIRFPANVYTAQVFFL</sequence>
<proteinExistence type="predicted"/>
<protein>
    <submittedName>
        <fullName evidence="3">Exonuclease domain-containing protein</fullName>
    </submittedName>
</protein>
<accession>A0A183DNF4</accession>
<dbReference type="EMBL" id="UYRT01077897">
    <property type="protein sequence ID" value="VDN17182.1"/>
    <property type="molecule type" value="Genomic_DNA"/>
</dbReference>
<reference evidence="1 2" key="2">
    <citation type="submission" date="2018-11" db="EMBL/GenBank/DDBJ databases">
        <authorList>
            <consortium name="Pathogen Informatics"/>
        </authorList>
    </citation>
    <scope>NUCLEOTIDE SEQUENCE [LARGE SCALE GENOMIC DNA]</scope>
</reference>
<dbReference type="WBParaSite" id="GPUH_0001025801-mRNA-1">
    <property type="protein sequence ID" value="GPUH_0001025801-mRNA-1"/>
    <property type="gene ID" value="GPUH_0001025801"/>
</dbReference>
<keyword evidence="2" id="KW-1185">Reference proteome</keyword>
<dbReference type="Proteomes" id="UP000271098">
    <property type="component" value="Unassembled WGS sequence"/>
</dbReference>
<name>A0A183DNF4_9BILA</name>
<dbReference type="AlphaFoldDB" id="A0A183DNF4"/>
<evidence type="ECO:0000313" key="1">
    <source>
        <dbReference type="EMBL" id="VDN17182.1"/>
    </source>
</evidence>
<dbReference type="OrthoDB" id="10250935at2759"/>
<gene>
    <name evidence="1" type="ORF">GPUH_LOCUS10245</name>
</gene>
<organism evidence="3">
    <name type="scientific">Gongylonema pulchrum</name>
    <dbReference type="NCBI Taxonomy" id="637853"/>
    <lineage>
        <taxon>Eukaryota</taxon>
        <taxon>Metazoa</taxon>
        <taxon>Ecdysozoa</taxon>
        <taxon>Nematoda</taxon>
        <taxon>Chromadorea</taxon>
        <taxon>Rhabditida</taxon>
        <taxon>Spirurina</taxon>
        <taxon>Spiruromorpha</taxon>
        <taxon>Spiruroidea</taxon>
        <taxon>Gongylonematidae</taxon>
        <taxon>Gongylonema</taxon>
    </lineage>
</organism>
<reference evidence="3" key="1">
    <citation type="submission" date="2016-06" db="UniProtKB">
        <authorList>
            <consortium name="WormBaseParasite"/>
        </authorList>
    </citation>
    <scope>IDENTIFICATION</scope>
</reference>
<evidence type="ECO:0000313" key="2">
    <source>
        <dbReference type="Proteomes" id="UP000271098"/>
    </source>
</evidence>
<evidence type="ECO:0000313" key="3">
    <source>
        <dbReference type="WBParaSite" id="GPUH_0001025801-mRNA-1"/>
    </source>
</evidence>